<feature type="domain" description="MobA-like NTP transferase" evidence="3">
    <location>
        <begin position="5"/>
        <end position="121"/>
    </location>
</feature>
<keyword evidence="1" id="KW-0808">Transferase</keyword>
<dbReference type="Pfam" id="PF12804">
    <property type="entry name" value="NTP_transf_3"/>
    <property type="match status" value="1"/>
</dbReference>
<dbReference type="InterPro" id="IPR050065">
    <property type="entry name" value="GlmU-like"/>
</dbReference>
<protein>
    <recommendedName>
        <fullName evidence="3">MobA-like NTP transferase domain-containing protein</fullName>
    </recommendedName>
</protein>
<proteinExistence type="predicted"/>
<dbReference type="AlphaFoldDB" id="A0A381TYQ6"/>
<evidence type="ECO:0000256" key="1">
    <source>
        <dbReference type="ARBA" id="ARBA00022679"/>
    </source>
</evidence>
<dbReference type="EMBL" id="UINC01005255">
    <property type="protein sequence ID" value="SVA20137.1"/>
    <property type="molecule type" value="Genomic_DNA"/>
</dbReference>
<reference evidence="4" key="1">
    <citation type="submission" date="2018-05" db="EMBL/GenBank/DDBJ databases">
        <authorList>
            <person name="Lanie J.A."/>
            <person name="Ng W.-L."/>
            <person name="Kazmierczak K.M."/>
            <person name="Andrzejewski T.M."/>
            <person name="Davidsen T.M."/>
            <person name="Wayne K.J."/>
            <person name="Tettelin H."/>
            <person name="Glass J.I."/>
            <person name="Rusch D."/>
            <person name="Podicherti R."/>
            <person name="Tsui H.-C.T."/>
            <person name="Winkler M.E."/>
        </authorList>
    </citation>
    <scope>NUCLEOTIDE SEQUENCE</scope>
</reference>
<dbReference type="GO" id="GO:0016779">
    <property type="term" value="F:nucleotidyltransferase activity"/>
    <property type="evidence" value="ECO:0007669"/>
    <property type="project" value="UniProtKB-KW"/>
</dbReference>
<organism evidence="4">
    <name type="scientific">marine metagenome</name>
    <dbReference type="NCBI Taxonomy" id="408172"/>
    <lineage>
        <taxon>unclassified sequences</taxon>
        <taxon>metagenomes</taxon>
        <taxon>ecological metagenomes</taxon>
    </lineage>
</organism>
<dbReference type="SUPFAM" id="SSF53448">
    <property type="entry name" value="Nucleotide-diphospho-sugar transferases"/>
    <property type="match status" value="1"/>
</dbReference>
<dbReference type="PANTHER" id="PTHR43584:SF8">
    <property type="entry name" value="N-ACETYLMURAMATE ALPHA-1-PHOSPHATE URIDYLYLTRANSFERASE"/>
    <property type="match status" value="1"/>
</dbReference>
<dbReference type="InterPro" id="IPR025877">
    <property type="entry name" value="MobA-like_NTP_Trfase"/>
</dbReference>
<dbReference type="CDD" id="cd02523">
    <property type="entry name" value="PC_cytidylyltransferase"/>
    <property type="match status" value="1"/>
</dbReference>
<evidence type="ECO:0000256" key="2">
    <source>
        <dbReference type="ARBA" id="ARBA00022695"/>
    </source>
</evidence>
<evidence type="ECO:0000313" key="4">
    <source>
        <dbReference type="EMBL" id="SVA20137.1"/>
    </source>
</evidence>
<dbReference type="InterPro" id="IPR029044">
    <property type="entry name" value="Nucleotide-diphossugar_trans"/>
</dbReference>
<name>A0A381TYQ6_9ZZZZ</name>
<dbReference type="PANTHER" id="PTHR43584">
    <property type="entry name" value="NUCLEOTIDYL TRANSFERASE"/>
    <property type="match status" value="1"/>
</dbReference>
<keyword evidence="2" id="KW-0548">Nucleotidyltransferase</keyword>
<sequence>MIKEAVILAAGMGTRLSDAMDGKPKGFIIFDRHPIIEESVRKLLKYGIERIWIVTGYEPQNFEILTEKYPGSIQTIWNQEFENSGTMYSLYCVREYVNGLFLLLESDIIYEEKALKAVINSPSDECILLSGFTKSGDEVFVETKDNHLVDMSKEKEQLNSEPSGELVGIVKVSPKLFTCMQRHAKEQFVHSLFYDYETDALVAAAKEIDIDCLVIEDLVWAEIDDEVHLKRARDEIYPMIKVKEK</sequence>
<accession>A0A381TYQ6</accession>
<dbReference type="Gene3D" id="3.90.550.10">
    <property type="entry name" value="Spore Coat Polysaccharide Biosynthesis Protein SpsA, Chain A"/>
    <property type="match status" value="1"/>
</dbReference>
<gene>
    <name evidence="4" type="ORF">METZ01_LOCUS72991</name>
</gene>
<evidence type="ECO:0000259" key="3">
    <source>
        <dbReference type="Pfam" id="PF12804"/>
    </source>
</evidence>